<name>A0A354M356_9BACT</name>
<dbReference type="EMBL" id="DNWC01000103">
    <property type="protein sequence ID" value="HBJ08945.1"/>
    <property type="molecule type" value="Genomic_DNA"/>
</dbReference>
<reference evidence="1 2" key="1">
    <citation type="journal article" date="2018" name="Nat. Biotechnol.">
        <title>A standardized bacterial taxonomy based on genome phylogeny substantially revises the tree of life.</title>
        <authorList>
            <person name="Parks D.H."/>
            <person name="Chuvochina M."/>
            <person name="Waite D.W."/>
            <person name="Rinke C."/>
            <person name="Skarshewski A."/>
            <person name="Chaumeil P.A."/>
            <person name="Hugenholtz P."/>
        </authorList>
    </citation>
    <scope>NUCLEOTIDE SEQUENCE [LARGE SCALE GENOMIC DNA]</scope>
    <source>
        <strain evidence="1">UBA11482</strain>
    </source>
</reference>
<organism evidence="1 2">
    <name type="scientific">Coprobacter fastidiosus</name>
    <dbReference type="NCBI Taxonomy" id="1099853"/>
    <lineage>
        <taxon>Bacteria</taxon>
        <taxon>Pseudomonadati</taxon>
        <taxon>Bacteroidota</taxon>
        <taxon>Bacteroidia</taxon>
        <taxon>Bacteroidales</taxon>
        <taxon>Barnesiellaceae</taxon>
        <taxon>Coprobacter</taxon>
    </lineage>
</organism>
<dbReference type="Proteomes" id="UP000262954">
    <property type="component" value="Unassembled WGS sequence"/>
</dbReference>
<proteinExistence type="predicted"/>
<dbReference type="AlphaFoldDB" id="A0A354M356"/>
<evidence type="ECO:0000313" key="2">
    <source>
        <dbReference type="Proteomes" id="UP000262954"/>
    </source>
</evidence>
<accession>A0A354M356</accession>
<comment type="caution">
    <text evidence="1">The sequence shown here is derived from an EMBL/GenBank/DDBJ whole genome shotgun (WGS) entry which is preliminary data.</text>
</comment>
<sequence length="31" mass="3680">MPKGYRNKKHINYLNSNSYIMKKKFICTVCG</sequence>
<gene>
    <name evidence="1" type="ORF">DDY73_08050</name>
</gene>
<protein>
    <submittedName>
        <fullName evidence="1">Reverse rubrerythrin</fullName>
    </submittedName>
</protein>
<feature type="non-terminal residue" evidence="1">
    <location>
        <position position="31"/>
    </location>
</feature>
<evidence type="ECO:0000313" key="1">
    <source>
        <dbReference type="EMBL" id="HBJ08945.1"/>
    </source>
</evidence>